<comment type="caution">
    <text evidence="4">The sequence shown here is derived from an EMBL/GenBank/DDBJ whole genome shotgun (WGS) entry which is preliminary data.</text>
</comment>
<name>A0A2S9YBB9_9BACT</name>
<reference evidence="4 5" key="1">
    <citation type="submission" date="2018-03" db="EMBL/GenBank/DDBJ databases">
        <title>Draft Genome Sequences of the Obligatory Marine Myxobacteria Enhygromyxa salina SWB005.</title>
        <authorList>
            <person name="Poehlein A."/>
            <person name="Moghaddam J.A."/>
            <person name="Harms H."/>
            <person name="Alanjari M."/>
            <person name="Koenig G.M."/>
            <person name="Daniel R."/>
            <person name="Schaeberle T.F."/>
        </authorList>
    </citation>
    <scope>NUCLEOTIDE SEQUENCE [LARGE SCALE GENOMIC DNA]</scope>
    <source>
        <strain evidence="4 5">SWB005</strain>
    </source>
</reference>
<evidence type="ECO:0000256" key="1">
    <source>
        <dbReference type="ARBA" id="ARBA00022676"/>
    </source>
</evidence>
<accession>A0A2S9YBB9</accession>
<evidence type="ECO:0000256" key="2">
    <source>
        <dbReference type="ARBA" id="ARBA00022679"/>
    </source>
</evidence>
<dbReference type="PANTHER" id="PTHR12526">
    <property type="entry name" value="GLYCOSYLTRANSFERASE"/>
    <property type="match status" value="1"/>
</dbReference>
<dbReference type="Pfam" id="PF00534">
    <property type="entry name" value="Glycos_transf_1"/>
    <property type="match status" value="1"/>
</dbReference>
<gene>
    <name evidence="4" type="primary">mfpsA</name>
    <name evidence="4" type="ORF">ENSA5_23440</name>
</gene>
<dbReference type="EMBL" id="PVNK01000119">
    <property type="protein sequence ID" value="PRQ02417.1"/>
    <property type="molecule type" value="Genomic_DNA"/>
</dbReference>
<keyword evidence="1 4" id="KW-0328">Glycosyltransferase</keyword>
<organism evidence="4 5">
    <name type="scientific">Enhygromyxa salina</name>
    <dbReference type="NCBI Taxonomy" id="215803"/>
    <lineage>
        <taxon>Bacteria</taxon>
        <taxon>Pseudomonadati</taxon>
        <taxon>Myxococcota</taxon>
        <taxon>Polyangia</taxon>
        <taxon>Nannocystales</taxon>
        <taxon>Nannocystaceae</taxon>
        <taxon>Enhygromyxa</taxon>
    </lineage>
</organism>
<dbReference type="SUPFAM" id="SSF53756">
    <property type="entry name" value="UDP-Glycosyltransferase/glycogen phosphorylase"/>
    <property type="match status" value="1"/>
</dbReference>
<evidence type="ECO:0000259" key="3">
    <source>
        <dbReference type="Pfam" id="PF00534"/>
    </source>
</evidence>
<feature type="domain" description="Glycosyl transferase family 1" evidence="3">
    <location>
        <begin position="172"/>
        <end position="323"/>
    </location>
</feature>
<evidence type="ECO:0000313" key="5">
    <source>
        <dbReference type="Proteomes" id="UP000237968"/>
    </source>
</evidence>
<proteinExistence type="predicted"/>
<keyword evidence="5" id="KW-1185">Reference proteome</keyword>
<evidence type="ECO:0000313" key="4">
    <source>
        <dbReference type="EMBL" id="PRQ02417.1"/>
    </source>
</evidence>
<protein>
    <submittedName>
        <fullName evidence="4">Mannosylfructose-phosphate synthase</fullName>
        <ecNumber evidence="4">2.4.1.246</ecNumber>
    </submittedName>
</protein>
<dbReference type="InterPro" id="IPR001296">
    <property type="entry name" value="Glyco_trans_1"/>
</dbReference>
<dbReference type="OrthoDB" id="9775208at2"/>
<dbReference type="Gene3D" id="3.40.50.2000">
    <property type="entry name" value="Glycogen Phosphorylase B"/>
    <property type="match status" value="2"/>
</dbReference>
<dbReference type="EC" id="2.4.1.246" evidence="4"/>
<dbReference type="AlphaFoldDB" id="A0A2S9YBB9"/>
<dbReference type="GO" id="GO:0103011">
    <property type="term" value="F:mannosylfructose-phosphate synthase activity"/>
    <property type="evidence" value="ECO:0007669"/>
    <property type="project" value="UniProtKB-EC"/>
</dbReference>
<sequence>MVAEGPQGRARVSLFTSTEGGAWRHSFELARALDPARFEVELLTRPLRAGAPARRELRAAEVAHVEVEDHEALARHLLRRRSDIVQHYDSLLPILALDLVEQELGEDRPRSIQLLHANGRPRVPLDLADVVVGVSASTLRWPGAAEALAGRARVIPNGVHLGPAPRRVAGEGEAPVILALTRLVEGKAVDAGLRALGQLERGAWTHRIVGDGPARAQLEALVDELGLSARVRFVGAVDDPRPELEAADLLLSTSPSEGFGLALAEAAEAGLALVTRRAGGLSEALVHGEHALVYDEPEQLPALLARALGDARERGRLGAAARRLIHARFDHAGMVRGYEALYAELAPRTRAR</sequence>
<dbReference type="Proteomes" id="UP000237968">
    <property type="component" value="Unassembled WGS sequence"/>
</dbReference>
<dbReference type="PANTHER" id="PTHR12526:SF510">
    <property type="entry name" value="D-INOSITOL 3-PHOSPHATE GLYCOSYLTRANSFERASE"/>
    <property type="match status" value="1"/>
</dbReference>
<keyword evidence="2 4" id="KW-0808">Transferase</keyword>